<dbReference type="SMART" id="SM00507">
    <property type="entry name" value="HNHc"/>
    <property type="match status" value="1"/>
</dbReference>
<feature type="domain" description="HNH nuclease" evidence="2">
    <location>
        <begin position="339"/>
        <end position="391"/>
    </location>
</feature>
<gene>
    <name evidence="3" type="ORF">SAMN05444817_101314</name>
</gene>
<evidence type="ECO:0000313" key="4">
    <source>
        <dbReference type="Proteomes" id="UP000186292"/>
    </source>
</evidence>
<dbReference type="InterPro" id="IPR003615">
    <property type="entry name" value="HNH_nuc"/>
</dbReference>
<dbReference type="RefSeq" id="WP_084560454.1">
    <property type="nucleotide sequence ID" value="NZ_CP046976.1"/>
</dbReference>
<dbReference type="GO" id="GO:0003676">
    <property type="term" value="F:nucleic acid binding"/>
    <property type="evidence" value="ECO:0007669"/>
    <property type="project" value="InterPro"/>
</dbReference>
<sequence>MTAARPPEDRKPDSHPKNYPADSDNNTTSTNTDKKGARSEKQACFATENFDNADCRSALAIRQAQTEIFARYSEPGEGFCSTDHDREVVQVCTQTGMTKPQVDNAITAYMCLRNLPKLRALQLAHYRLDLERINAVANGLADLGPNVTDEVFAEFDDVLTALFTPEKMNQQLPTKKAITHRINSMIADFDSTAAYDEKKRKDREEKKQPFGPGEGEVSFSMPPSGSGEPGNAYMNVGGDKVEVAAMRAQLNSIAREHSVDQWEALRLLILGQVQPTSATIYGYAPMKNGLPDPSRAAFLPGFGWTTGAGTEAFHELADTIIDLEEYKDHAVAGYVAPDKIKAYVRGRDGTCVFPGCTRSAWSCQLDHRIPYDDGGQTTAANLYCLCAHHHNIKTDRRAFYVPDPVTGEIIWLFDDGTYARTEPSGFIGTQVSPTAPRWRASTSDIEHRKRKKANFLAKGHTLIDAYEAHLPRPTNDKADSGPESGSESAEPPPITYEETLEAIAELEKEFNLEFPFRPQPPEDQEEEESAKNGPENSPQNGAEKEPDDRPGTQAHRRLPEEPPF</sequence>
<dbReference type="EMBL" id="FTOF01000001">
    <property type="protein sequence ID" value="SIS39381.1"/>
    <property type="molecule type" value="Genomic_DNA"/>
</dbReference>
<feature type="region of interest" description="Disordered" evidence="1">
    <location>
        <begin position="1"/>
        <end position="39"/>
    </location>
</feature>
<dbReference type="OrthoDB" id="4413566at2"/>
<accession>A0A1N7IQW7</accession>
<keyword evidence="3" id="KW-0540">Nuclease</keyword>
<reference evidence="4" key="1">
    <citation type="submission" date="2017-01" db="EMBL/GenBank/DDBJ databases">
        <authorList>
            <person name="Varghese N."/>
            <person name="Submissions S."/>
        </authorList>
    </citation>
    <scope>NUCLEOTIDE SEQUENCE [LARGE SCALE GENOMIC DNA]</scope>
    <source>
        <strain evidence="4">DSM 44531</strain>
    </source>
</reference>
<dbReference type="GO" id="GO:0008270">
    <property type="term" value="F:zinc ion binding"/>
    <property type="evidence" value="ECO:0007669"/>
    <property type="project" value="InterPro"/>
</dbReference>
<feature type="region of interest" description="Disordered" evidence="1">
    <location>
        <begin position="193"/>
        <end position="231"/>
    </location>
</feature>
<protein>
    <submittedName>
        <fullName evidence="3">HNH endonuclease</fullName>
    </submittedName>
</protein>
<feature type="compositionally biased region" description="Basic and acidic residues" evidence="1">
    <location>
        <begin position="195"/>
        <end position="208"/>
    </location>
</feature>
<proteinExistence type="predicted"/>
<organism evidence="3 4">
    <name type="scientific">Corynebacterium appendicis CIP 107643</name>
    <dbReference type="NCBI Taxonomy" id="1161099"/>
    <lineage>
        <taxon>Bacteria</taxon>
        <taxon>Bacillati</taxon>
        <taxon>Actinomycetota</taxon>
        <taxon>Actinomycetes</taxon>
        <taxon>Mycobacteriales</taxon>
        <taxon>Corynebacteriaceae</taxon>
        <taxon>Corynebacterium</taxon>
    </lineage>
</organism>
<evidence type="ECO:0000313" key="3">
    <source>
        <dbReference type="EMBL" id="SIS39381.1"/>
    </source>
</evidence>
<evidence type="ECO:0000256" key="1">
    <source>
        <dbReference type="SAM" id="MobiDB-lite"/>
    </source>
</evidence>
<keyword evidence="3" id="KW-0255">Endonuclease</keyword>
<dbReference type="CDD" id="cd00085">
    <property type="entry name" value="HNHc"/>
    <property type="match status" value="1"/>
</dbReference>
<dbReference type="Gene3D" id="1.10.30.50">
    <property type="match status" value="1"/>
</dbReference>
<dbReference type="Pfam" id="PF01844">
    <property type="entry name" value="HNH"/>
    <property type="match status" value="1"/>
</dbReference>
<keyword evidence="4" id="KW-1185">Reference proteome</keyword>
<evidence type="ECO:0000259" key="2">
    <source>
        <dbReference type="SMART" id="SM00507"/>
    </source>
</evidence>
<dbReference type="STRING" id="1161099.SAMN05444817_101314"/>
<dbReference type="AlphaFoldDB" id="A0A1N7IQW7"/>
<feature type="compositionally biased region" description="Basic and acidic residues" evidence="1">
    <location>
        <begin position="466"/>
        <end position="480"/>
    </location>
</feature>
<feature type="compositionally biased region" description="Low complexity" evidence="1">
    <location>
        <begin position="22"/>
        <end position="31"/>
    </location>
</feature>
<feature type="compositionally biased region" description="Basic and acidic residues" evidence="1">
    <location>
        <begin position="1"/>
        <end position="16"/>
    </location>
</feature>
<feature type="region of interest" description="Disordered" evidence="1">
    <location>
        <begin position="466"/>
        <end position="564"/>
    </location>
</feature>
<dbReference type="Proteomes" id="UP000186292">
    <property type="component" value="Unassembled WGS sequence"/>
</dbReference>
<dbReference type="InterPro" id="IPR002711">
    <property type="entry name" value="HNH"/>
</dbReference>
<dbReference type="GO" id="GO:0004519">
    <property type="term" value="F:endonuclease activity"/>
    <property type="evidence" value="ECO:0007669"/>
    <property type="project" value="UniProtKB-KW"/>
</dbReference>
<name>A0A1N7IQW7_9CORY</name>
<keyword evidence="3" id="KW-0378">Hydrolase</keyword>